<evidence type="ECO:0000259" key="3">
    <source>
        <dbReference type="PROSITE" id="PS50977"/>
    </source>
</evidence>
<feature type="domain" description="HTH tetR-type" evidence="3">
    <location>
        <begin position="11"/>
        <end position="71"/>
    </location>
</feature>
<dbReference type="Pfam" id="PF17932">
    <property type="entry name" value="TetR_C_24"/>
    <property type="match status" value="1"/>
</dbReference>
<proteinExistence type="predicted"/>
<name>A0A653A4T3_UNCDX</name>
<sequence>MAITDREMEKSRRQEKIFRTAARVLCNLGYEKASLRDIAEATHMTKAGLYYYFKSKEDLLYQLLDGYMDELIRGIREIHERLEDPHEFLKEAIRFQVGMYHRDSIRSKLIIHDENCLSGAYYRKLKDKQREYISYWRNGLERLCLNESIKLDFLSVYVNFLVGICNWIYQWYNARGDVKPDDLAERIYDFFLYGINGNRVTD</sequence>
<dbReference type="Gene3D" id="1.10.357.10">
    <property type="entry name" value="Tetracycline Repressor, domain 2"/>
    <property type="match status" value="1"/>
</dbReference>
<reference evidence="4" key="1">
    <citation type="submission" date="2018-07" db="EMBL/GenBank/DDBJ databases">
        <authorList>
            <consortium name="Genoscope - CEA"/>
            <person name="William W."/>
        </authorList>
    </citation>
    <scope>NUCLEOTIDE SEQUENCE</scope>
    <source>
        <strain evidence="4">IK1</strain>
    </source>
</reference>
<protein>
    <submittedName>
        <fullName evidence="4">TetR-family transcriptional regulator</fullName>
    </submittedName>
</protein>
<keyword evidence="1 2" id="KW-0238">DNA-binding</keyword>
<feature type="DNA-binding region" description="H-T-H motif" evidence="2">
    <location>
        <begin position="34"/>
        <end position="53"/>
    </location>
</feature>
<dbReference type="PANTHER" id="PTHR43479">
    <property type="entry name" value="ACREF/ENVCD OPERON REPRESSOR-RELATED"/>
    <property type="match status" value="1"/>
</dbReference>
<dbReference type="SUPFAM" id="SSF46689">
    <property type="entry name" value="Homeodomain-like"/>
    <property type="match status" value="1"/>
</dbReference>
<dbReference type="InterPro" id="IPR001647">
    <property type="entry name" value="HTH_TetR"/>
</dbReference>
<dbReference type="AlphaFoldDB" id="A0A653A4T3"/>
<accession>A0A653A4T3</accession>
<evidence type="ECO:0000313" key="4">
    <source>
        <dbReference type="EMBL" id="VBB42672.1"/>
    </source>
</evidence>
<dbReference type="InterPro" id="IPR036271">
    <property type="entry name" value="Tet_transcr_reg_TetR-rel_C_sf"/>
</dbReference>
<dbReference type="EMBL" id="UPXX01000013">
    <property type="protein sequence ID" value="VBB42672.1"/>
    <property type="molecule type" value="Genomic_DNA"/>
</dbReference>
<evidence type="ECO:0000256" key="2">
    <source>
        <dbReference type="PROSITE-ProRule" id="PRU00335"/>
    </source>
</evidence>
<dbReference type="PROSITE" id="PS50977">
    <property type="entry name" value="HTH_TETR_2"/>
    <property type="match status" value="1"/>
</dbReference>
<dbReference type="Gene3D" id="1.10.10.60">
    <property type="entry name" value="Homeodomain-like"/>
    <property type="match status" value="1"/>
</dbReference>
<organism evidence="4">
    <name type="scientific">Uncultured Desulfatiglans sp</name>
    <dbReference type="NCBI Taxonomy" id="1748965"/>
    <lineage>
        <taxon>Bacteria</taxon>
        <taxon>Pseudomonadati</taxon>
        <taxon>Thermodesulfobacteriota</taxon>
        <taxon>Desulfobacteria</taxon>
        <taxon>Desulfatiglandales</taxon>
        <taxon>Desulfatiglandaceae</taxon>
        <taxon>Desulfatiglans</taxon>
        <taxon>environmental samples</taxon>
    </lineage>
</organism>
<evidence type="ECO:0000256" key="1">
    <source>
        <dbReference type="ARBA" id="ARBA00023125"/>
    </source>
</evidence>
<dbReference type="InterPro" id="IPR050624">
    <property type="entry name" value="HTH-type_Tx_Regulator"/>
</dbReference>
<dbReference type="Pfam" id="PF00440">
    <property type="entry name" value="TetR_N"/>
    <property type="match status" value="1"/>
</dbReference>
<dbReference type="PRINTS" id="PR00455">
    <property type="entry name" value="HTHTETR"/>
</dbReference>
<gene>
    <name evidence="4" type="ORF">TRIP_B200812</name>
</gene>
<dbReference type="InterPro" id="IPR041490">
    <property type="entry name" value="KstR2_TetR_C"/>
</dbReference>
<dbReference type="PANTHER" id="PTHR43479:SF11">
    <property type="entry name" value="ACREF_ENVCD OPERON REPRESSOR-RELATED"/>
    <property type="match status" value="1"/>
</dbReference>
<dbReference type="SUPFAM" id="SSF48498">
    <property type="entry name" value="Tetracyclin repressor-like, C-terminal domain"/>
    <property type="match status" value="1"/>
</dbReference>
<dbReference type="GO" id="GO:0003677">
    <property type="term" value="F:DNA binding"/>
    <property type="evidence" value="ECO:0007669"/>
    <property type="project" value="UniProtKB-UniRule"/>
</dbReference>
<dbReference type="InterPro" id="IPR009057">
    <property type="entry name" value="Homeodomain-like_sf"/>
</dbReference>